<dbReference type="Pfam" id="PF06013">
    <property type="entry name" value="WXG100"/>
    <property type="match status" value="1"/>
</dbReference>
<feature type="compositionally biased region" description="Basic and acidic residues" evidence="1">
    <location>
        <begin position="59"/>
        <end position="76"/>
    </location>
</feature>
<dbReference type="RefSeq" id="WP_134071708.1">
    <property type="nucleotide sequence ID" value="NZ_PECH01000008.1"/>
</dbReference>
<feature type="region of interest" description="Disordered" evidence="1">
    <location>
        <begin position="1"/>
        <end position="108"/>
    </location>
</feature>
<evidence type="ECO:0000313" key="2">
    <source>
        <dbReference type="EMBL" id="TDZ79134.1"/>
    </source>
</evidence>
<protein>
    <recommendedName>
        <fullName evidence="4">WXG domain conatining protein</fullName>
    </recommendedName>
</protein>
<dbReference type="SUPFAM" id="SSF140453">
    <property type="entry name" value="EsxAB dimer-like"/>
    <property type="match status" value="1"/>
</dbReference>
<proteinExistence type="predicted"/>
<dbReference type="Proteomes" id="UP000295117">
    <property type="component" value="Unassembled WGS sequence"/>
</dbReference>
<feature type="compositionally biased region" description="Basic and acidic residues" evidence="1">
    <location>
        <begin position="88"/>
        <end position="99"/>
    </location>
</feature>
<gene>
    <name evidence="2" type="ORF">DE4585_02869</name>
</gene>
<dbReference type="EMBL" id="PECH01000008">
    <property type="protein sequence ID" value="TDZ79134.1"/>
    <property type="molecule type" value="Genomic_DNA"/>
</dbReference>
<accession>A0A4R8S2D7</accession>
<feature type="compositionally biased region" description="Basic and acidic residues" evidence="1">
    <location>
        <begin position="8"/>
        <end position="40"/>
    </location>
</feature>
<reference evidence="2 3" key="1">
    <citation type="journal article" date="2019" name="Sci. Rep.">
        <title>Extended insight into the Mycobacterium chelonae-abscessus complex through whole genome sequencing of Mycobacterium salmoniphilum outbreak and Mycobacterium salmoniphilum-like strains.</title>
        <authorList>
            <person name="Behra P.R.K."/>
            <person name="Das S."/>
            <person name="Pettersson B.M.F."/>
            <person name="Shirreff L."/>
            <person name="DuCote T."/>
            <person name="Jacobsson K.G."/>
            <person name="Ennis D.G."/>
            <person name="Kirsebom L.A."/>
        </authorList>
    </citation>
    <scope>NUCLEOTIDE SEQUENCE [LARGE SCALE GENOMIC DNA]</scope>
    <source>
        <strain evidence="2 3">DE 4585</strain>
    </source>
</reference>
<evidence type="ECO:0008006" key="4">
    <source>
        <dbReference type="Google" id="ProtNLM"/>
    </source>
</evidence>
<dbReference type="AlphaFoldDB" id="A0A4R8S2D7"/>
<evidence type="ECO:0000256" key="1">
    <source>
        <dbReference type="SAM" id="MobiDB-lite"/>
    </source>
</evidence>
<name>A0A4R8S2D7_9MYCO</name>
<comment type="caution">
    <text evidence="2">The sequence shown here is derived from an EMBL/GenBank/DDBJ whole genome shotgun (WGS) entry which is preliminary data.</text>
</comment>
<dbReference type="InterPro" id="IPR036689">
    <property type="entry name" value="ESAT-6-like_sf"/>
</dbReference>
<sequence>MGSSGGHLHLDPAELQNHADRLHGHASDLKEAHEAAHRAMTDAQAGFGSGRAAQALSRRISDWQKETADHHAELTSHGENYTSSAARFVERDAANRGRIEQAGSGSAV</sequence>
<evidence type="ECO:0000313" key="3">
    <source>
        <dbReference type="Proteomes" id="UP000295117"/>
    </source>
</evidence>
<dbReference type="Gene3D" id="1.10.287.1060">
    <property type="entry name" value="ESAT-6-like"/>
    <property type="match status" value="1"/>
</dbReference>
<organism evidence="2 3">
    <name type="scientific">Mycobacteroides salmoniphilum</name>
    <dbReference type="NCBI Taxonomy" id="404941"/>
    <lineage>
        <taxon>Bacteria</taxon>
        <taxon>Bacillati</taxon>
        <taxon>Actinomycetota</taxon>
        <taxon>Actinomycetes</taxon>
        <taxon>Mycobacteriales</taxon>
        <taxon>Mycobacteriaceae</taxon>
        <taxon>Mycobacteroides</taxon>
    </lineage>
</organism>
<dbReference type="InterPro" id="IPR010310">
    <property type="entry name" value="T7SS_ESAT-6-like"/>
</dbReference>